<evidence type="ECO:0000256" key="4">
    <source>
        <dbReference type="ARBA" id="ARBA00023157"/>
    </source>
</evidence>
<feature type="region of interest" description="Disordered" evidence="7">
    <location>
        <begin position="145"/>
        <end position="181"/>
    </location>
</feature>
<protein>
    <recommendedName>
        <fullName evidence="2">lysozyme</fullName>
        <ecNumber evidence="2">3.2.1.17</ecNumber>
    </recommendedName>
</protein>
<dbReference type="PANTHER" id="PTHR11407">
    <property type="entry name" value="LYSOZYME C"/>
    <property type="match status" value="1"/>
</dbReference>
<keyword evidence="11" id="KW-1185">Reference proteome</keyword>
<dbReference type="SMART" id="SM00263">
    <property type="entry name" value="LYZ1"/>
    <property type="match status" value="1"/>
</dbReference>
<dbReference type="InterPro" id="IPR001916">
    <property type="entry name" value="Glyco_hydro_22"/>
</dbReference>
<keyword evidence="3" id="KW-0929">Antimicrobial</keyword>
<name>A0A0N1IT51_9HYME</name>
<evidence type="ECO:0000313" key="10">
    <source>
        <dbReference type="EMBL" id="KOX69282.1"/>
    </source>
</evidence>
<dbReference type="PROSITE" id="PS51348">
    <property type="entry name" value="GLYCOSYL_HYDROL_F22_2"/>
    <property type="match status" value="1"/>
</dbReference>
<sequence length="194" mass="22241">MNRKTRICVILSLLAVLIDSRAEGKNLTMCQAVNELERARVERTLISNWVCLMQSESKMNTRLVTGPKTASSFSFGIFQINSAKWCSRGHSGGLCNKRCEDFANDDIQDDIVCARKIQSMEGFKAWDGWMKKCKNNTLPNIRNCQQQRKKKGIDERKKADKRKRAEEKKEQKNKKNTATKHVIGKLPFNKILFG</sequence>
<feature type="signal peptide" evidence="8">
    <location>
        <begin position="1"/>
        <end position="22"/>
    </location>
</feature>
<evidence type="ECO:0000256" key="3">
    <source>
        <dbReference type="ARBA" id="ARBA00022638"/>
    </source>
</evidence>
<dbReference type="PROSITE" id="PS00128">
    <property type="entry name" value="GLYCOSYL_HYDROL_F22_1"/>
    <property type="match status" value="1"/>
</dbReference>
<dbReference type="AlphaFoldDB" id="A0A0N1IT51"/>
<dbReference type="OrthoDB" id="6692707at2759"/>
<dbReference type="InterPro" id="IPR023346">
    <property type="entry name" value="Lysozyme-like_dom_sf"/>
</dbReference>
<keyword evidence="5" id="KW-0378">Hydrolase</keyword>
<dbReference type="CDD" id="cd16899">
    <property type="entry name" value="LYZ_C_invert"/>
    <property type="match status" value="1"/>
</dbReference>
<dbReference type="SUPFAM" id="SSF53955">
    <property type="entry name" value="Lysozyme-like"/>
    <property type="match status" value="1"/>
</dbReference>
<proteinExistence type="inferred from homology"/>
<evidence type="ECO:0000259" key="9">
    <source>
        <dbReference type="PROSITE" id="PS00128"/>
    </source>
</evidence>
<dbReference type="GO" id="GO:0031640">
    <property type="term" value="P:killing of cells of another organism"/>
    <property type="evidence" value="ECO:0007669"/>
    <property type="project" value="UniProtKB-KW"/>
</dbReference>
<organism evidence="10 11">
    <name type="scientific">Melipona quadrifasciata</name>
    <dbReference type="NCBI Taxonomy" id="166423"/>
    <lineage>
        <taxon>Eukaryota</taxon>
        <taxon>Metazoa</taxon>
        <taxon>Ecdysozoa</taxon>
        <taxon>Arthropoda</taxon>
        <taxon>Hexapoda</taxon>
        <taxon>Insecta</taxon>
        <taxon>Pterygota</taxon>
        <taxon>Neoptera</taxon>
        <taxon>Endopterygota</taxon>
        <taxon>Hymenoptera</taxon>
        <taxon>Apocrita</taxon>
        <taxon>Aculeata</taxon>
        <taxon>Apoidea</taxon>
        <taxon>Anthophila</taxon>
        <taxon>Apidae</taxon>
        <taxon>Melipona</taxon>
    </lineage>
</organism>
<evidence type="ECO:0000313" key="11">
    <source>
        <dbReference type="Proteomes" id="UP000053105"/>
    </source>
</evidence>
<keyword evidence="5" id="KW-0326">Glycosidase</keyword>
<evidence type="ECO:0000256" key="8">
    <source>
        <dbReference type="SAM" id="SignalP"/>
    </source>
</evidence>
<dbReference type="Gene3D" id="1.10.530.10">
    <property type="match status" value="1"/>
</dbReference>
<dbReference type="Pfam" id="PF00062">
    <property type="entry name" value="Lys"/>
    <property type="match status" value="1"/>
</dbReference>
<dbReference type="GO" id="GO:0003796">
    <property type="term" value="F:lysozyme activity"/>
    <property type="evidence" value="ECO:0007669"/>
    <property type="project" value="UniProtKB-EC"/>
</dbReference>
<comment type="catalytic activity">
    <reaction evidence="1">
        <text>Hydrolysis of (1-&gt;4)-beta-linkages between N-acetylmuramic acid and N-acetyl-D-glucosamine residues in a peptidoglycan and between N-acetyl-D-glucosamine residues in chitodextrins.</text>
        <dbReference type="EC" id="3.2.1.17"/>
    </reaction>
</comment>
<dbReference type="PANTHER" id="PTHR11407:SF63">
    <property type="entry name" value="LYSOZYME C"/>
    <property type="match status" value="1"/>
</dbReference>
<accession>A0A0N1IT51</accession>
<feature type="domain" description="Glycosyl hydrolases family 22 (GH22)" evidence="9">
    <location>
        <begin position="95"/>
        <end position="113"/>
    </location>
</feature>
<feature type="chain" id="PRO_5005874173" description="lysozyme" evidence="8">
    <location>
        <begin position="23"/>
        <end position="194"/>
    </location>
</feature>
<dbReference type="Proteomes" id="UP000053105">
    <property type="component" value="Unassembled WGS sequence"/>
</dbReference>
<gene>
    <name evidence="10" type="ORF">WN51_04319</name>
</gene>
<evidence type="ECO:0000256" key="7">
    <source>
        <dbReference type="SAM" id="MobiDB-lite"/>
    </source>
</evidence>
<evidence type="ECO:0000256" key="5">
    <source>
        <dbReference type="ARBA" id="ARBA00023295"/>
    </source>
</evidence>
<reference evidence="10 11" key="1">
    <citation type="submission" date="2015-07" db="EMBL/GenBank/DDBJ databases">
        <title>The genome of Melipona quadrifasciata.</title>
        <authorList>
            <person name="Pan H."/>
            <person name="Kapheim K."/>
        </authorList>
    </citation>
    <scope>NUCLEOTIDE SEQUENCE [LARGE SCALE GENOMIC DNA]</scope>
    <source>
        <strain evidence="10">0111107301</strain>
        <tissue evidence="10">Whole body</tissue>
    </source>
</reference>
<keyword evidence="8" id="KW-0732">Signal</keyword>
<dbReference type="EMBL" id="KQ435896">
    <property type="protein sequence ID" value="KOX69282.1"/>
    <property type="molecule type" value="Genomic_DNA"/>
</dbReference>
<evidence type="ECO:0000256" key="6">
    <source>
        <dbReference type="RuleBase" id="RU004440"/>
    </source>
</evidence>
<keyword evidence="3" id="KW-0081">Bacteriolytic enzyme</keyword>
<dbReference type="GO" id="GO:0042742">
    <property type="term" value="P:defense response to bacterium"/>
    <property type="evidence" value="ECO:0007669"/>
    <property type="project" value="UniProtKB-KW"/>
</dbReference>
<evidence type="ECO:0000256" key="2">
    <source>
        <dbReference type="ARBA" id="ARBA00012732"/>
    </source>
</evidence>
<dbReference type="EC" id="3.2.1.17" evidence="2"/>
<comment type="similarity">
    <text evidence="6">Belongs to the glycosyl hydrolase 22 family.</text>
</comment>
<feature type="compositionally biased region" description="Basic and acidic residues" evidence="7">
    <location>
        <begin position="152"/>
        <end position="170"/>
    </location>
</feature>
<evidence type="ECO:0000256" key="1">
    <source>
        <dbReference type="ARBA" id="ARBA00000632"/>
    </source>
</evidence>
<dbReference type="STRING" id="166423.A0A0N1IT51"/>
<dbReference type="InterPro" id="IPR019799">
    <property type="entry name" value="Glyco_hydro_22_CS"/>
</dbReference>
<dbReference type="PRINTS" id="PR00135">
    <property type="entry name" value="LYZLACT"/>
</dbReference>
<keyword evidence="4" id="KW-1015">Disulfide bond</keyword>